<feature type="compositionally biased region" description="Polar residues" evidence="1">
    <location>
        <begin position="1"/>
        <end position="10"/>
    </location>
</feature>
<protein>
    <submittedName>
        <fullName evidence="2">Uncharacterized protein</fullName>
    </submittedName>
</protein>
<evidence type="ECO:0000256" key="1">
    <source>
        <dbReference type="SAM" id="MobiDB-lite"/>
    </source>
</evidence>
<name>Q1GXT6_METFK</name>
<dbReference type="eggNOG" id="ENOG50337GJ">
    <property type="taxonomic scope" value="Bacteria"/>
</dbReference>
<dbReference type="HOGENOM" id="CLU_1904270_0_0_4"/>
<dbReference type="Proteomes" id="UP000002440">
    <property type="component" value="Chromosome"/>
</dbReference>
<organism evidence="2 3">
    <name type="scientific">Methylobacillus flagellatus (strain ATCC 51484 / DSM 6875 / VKM B-1610 / KT)</name>
    <dbReference type="NCBI Taxonomy" id="265072"/>
    <lineage>
        <taxon>Bacteria</taxon>
        <taxon>Pseudomonadati</taxon>
        <taxon>Pseudomonadota</taxon>
        <taxon>Betaproteobacteria</taxon>
        <taxon>Nitrosomonadales</taxon>
        <taxon>Methylophilaceae</taxon>
        <taxon>Methylobacillus</taxon>
    </lineage>
</organism>
<dbReference type="EMBL" id="CP000284">
    <property type="protein sequence ID" value="ABE50951.1"/>
    <property type="molecule type" value="Genomic_DNA"/>
</dbReference>
<sequence length="133" mass="15192">MTATWPSSLPTPFAVGHGIEPVPTSRRSQMEVGVPRQRQAQTEPLTNTPNVKLEFNQHEMAIFEAWHAHELHLGNDWFLFPWANGQGVTEIEVRMIEGKFKGRYDGKGVFTVTFDLEIRNRPLMSKAELAQYL</sequence>
<feature type="region of interest" description="Disordered" evidence="1">
    <location>
        <begin position="1"/>
        <end position="49"/>
    </location>
</feature>
<evidence type="ECO:0000313" key="2">
    <source>
        <dbReference type="EMBL" id="ABE50951.1"/>
    </source>
</evidence>
<dbReference type="STRING" id="265072.Mfla_2688"/>
<keyword evidence="3" id="KW-1185">Reference proteome</keyword>
<proteinExistence type="predicted"/>
<evidence type="ECO:0000313" key="3">
    <source>
        <dbReference type="Proteomes" id="UP000002440"/>
    </source>
</evidence>
<dbReference type="RefSeq" id="WP_011480904.1">
    <property type="nucleotide sequence ID" value="NC_007947.1"/>
</dbReference>
<reference evidence="2 3" key="1">
    <citation type="submission" date="2006-03" db="EMBL/GenBank/DDBJ databases">
        <title>Complete sequence of Methylobacillus flagellatus KT.</title>
        <authorList>
            <consortium name="US DOE Joint Genome Institute"/>
            <person name="Copeland A."/>
            <person name="Lucas S."/>
            <person name="Lapidus A."/>
            <person name="Barry K."/>
            <person name="Detter J.C."/>
            <person name="Glavina del Rio T."/>
            <person name="Hammon N."/>
            <person name="Israni S."/>
            <person name="Dalin E."/>
            <person name="Tice H."/>
            <person name="Pitluck S."/>
            <person name="Brettin T."/>
            <person name="Bruce D."/>
            <person name="Han C."/>
            <person name="Tapia R."/>
            <person name="Saunders E."/>
            <person name="Gilna P."/>
            <person name="Schmutz J."/>
            <person name="Larimer F."/>
            <person name="Land M."/>
            <person name="Kyrpides N."/>
            <person name="Anderson I."/>
            <person name="Richardson P."/>
        </authorList>
    </citation>
    <scope>NUCLEOTIDE SEQUENCE [LARGE SCALE GENOMIC DNA]</scope>
    <source>
        <strain evidence="3">KT / ATCC 51484 / DSM 6875</strain>
    </source>
</reference>
<dbReference type="AlphaFoldDB" id="Q1GXT6"/>
<dbReference type="KEGG" id="mfa:Mfla_2688"/>
<accession>Q1GXT6</accession>
<gene>
    <name evidence="2" type="ordered locus">Mfla_2688</name>
</gene>
<feature type="compositionally biased region" description="Polar residues" evidence="1">
    <location>
        <begin position="38"/>
        <end position="49"/>
    </location>
</feature>